<dbReference type="InterPro" id="IPR052732">
    <property type="entry name" value="Cell-binding_unc_protein"/>
</dbReference>
<keyword evidence="3" id="KW-1185">Reference proteome</keyword>
<gene>
    <name evidence="2" type="ORF">IX92_17925</name>
</gene>
<accession>A0AAN0SGK3</accession>
<evidence type="ECO:0000259" key="1">
    <source>
        <dbReference type="Pfam" id="PF09414"/>
    </source>
</evidence>
<dbReference type="InterPro" id="IPR021122">
    <property type="entry name" value="RNA_ligase_dom_REL/Rnl2"/>
</dbReference>
<dbReference type="Gene3D" id="3.30.470.30">
    <property type="entry name" value="DNA ligase/mRNA capping enzyme"/>
    <property type="match status" value="1"/>
</dbReference>
<dbReference type="RefSeq" id="WP_043009960.1">
    <property type="nucleotide sequence ID" value="NZ_CP009618.1"/>
</dbReference>
<dbReference type="PANTHER" id="PTHR43883">
    <property type="entry name" value="SLR0207 PROTEIN"/>
    <property type="match status" value="1"/>
</dbReference>
<evidence type="ECO:0000313" key="3">
    <source>
        <dbReference type="Proteomes" id="UP000030081"/>
    </source>
</evidence>
<reference evidence="2 3" key="1">
    <citation type="submission" date="2014-10" db="EMBL/GenBank/DDBJ databases">
        <title>The Complete Genome Sequence for the Shellfish Pathogen Vibrio coralliilyticus RE98 Isolated from a Shellfish Hatchery.</title>
        <authorList>
            <person name="Richards G.P."/>
            <person name="Bono J.L."/>
            <person name="Watson M.A."/>
            <person name="Needleman D.S."/>
        </authorList>
    </citation>
    <scope>NUCLEOTIDE SEQUENCE [LARGE SCALE GENOMIC DNA]</scope>
    <source>
        <strain evidence="2 3">RE98</strain>
    </source>
</reference>
<dbReference type="EMBL" id="CP009618">
    <property type="protein sequence ID" value="AIW20921.1"/>
    <property type="molecule type" value="Genomic_DNA"/>
</dbReference>
<keyword evidence="2" id="KW-0436">Ligase</keyword>
<proteinExistence type="predicted"/>
<feature type="domain" description="RNA ligase" evidence="1">
    <location>
        <begin position="34"/>
        <end position="183"/>
    </location>
</feature>
<sequence>MRFKYPRTPHLPWSPGATNDDIYQGDLSHFEGKTVVVTEKMDGENTTLYSDYVHARSIDSRFHPSRTWVKALQAKIGYRIPIGWRICGENLYARHSIAYDALTSYFMAFSAWNDRNECLSWQESKLFFEQLGLETPKELYLGLWCEETIRNIDLDIEHQEGYVVRIADRFHFNEFPQCVSKWVRTDHVVTDQHWMHAEVIPNGLKDTTGGEGEKIE</sequence>
<dbReference type="GO" id="GO:0016874">
    <property type="term" value="F:ligase activity"/>
    <property type="evidence" value="ECO:0007669"/>
    <property type="project" value="UniProtKB-KW"/>
</dbReference>
<dbReference type="KEGG" id="vcy:IX92_17925"/>
<protein>
    <submittedName>
        <fullName evidence="2">2'-5' RNA ligase</fullName>
    </submittedName>
</protein>
<dbReference type="Pfam" id="PF09414">
    <property type="entry name" value="RNA_ligase"/>
    <property type="match status" value="1"/>
</dbReference>
<dbReference type="PANTHER" id="PTHR43883:SF1">
    <property type="entry name" value="GLUCONOKINASE"/>
    <property type="match status" value="1"/>
</dbReference>
<dbReference type="AlphaFoldDB" id="A0AAN0SGK3"/>
<evidence type="ECO:0000313" key="2">
    <source>
        <dbReference type="EMBL" id="AIW20921.1"/>
    </source>
</evidence>
<dbReference type="SUPFAM" id="SSF56091">
    <property type="entry name" value="DNA ligase/mRNA capping enzyme, catalytic domain"/>
    <property type="match status" value="1"/>
</dbReference>
<organism evidence="2 3">
    <name type="scientific">Vibrio coralliilyticus</name>
    <dbReference type="NCBI Taxonomy" id="190893"/>
    <lineage>
        <taxon>Bacteria</taxon>
        <taxon>Pseudomonadati</taxon>
        <taxon>Pseudomonadota</taxon>
        <taxon>Gammaproteobacteria</taxon>
        <taxon>Vibrionales</taxon>
        <taxon>Vibrionaceae</taxon>
        <taxon>Vibrio</taxon>
    </lineage>
</organism>
<name>A0AAN0SGK3_9VIBR</name>
<dbReference type="Proteomes" id="UP000030081">
    <property type="component" value="Chromosome 2"/>
</dbReference>